<dbReference type="CDD" id="cd20508">
    <property type="entry name" value="CYCLIN_CCNB3_rpt1"/>
    <property type="match status" value="1"/>
</dbReference>
<feature type="compositionally biased region" description="Polar residues" evidence="6">
    <location>
        <begin position="128"/>
        <end position="140"/>
    </location>
</feature>
<accession>A0A210PI97</accession>
<keyword evidence="3 5" id="KW-0195">Cyclin</keyword>
<comment type="caution">
    <text evidence="9">The sequence shown here is derived from an EMBL/GenBank/DDBJ whole genome shotgun (WGS) entry which is preliminary data.</text>
</comment>
<dbReference type="SUPFAM" id="SSF47954">
    <property type="entry name" value="Cyclin-like"/>
    <property type="match status" value="2"/>
</dbReference>
<name>A0A210PI97_MIZYE</name>
<dbReference type="CDD" id="cd20510">
    <property type="entry name" value="CYCLIN_CCNB3_rpt2"/>
    <property type="match status" value="1"/>
</dbReference>
<dbReference type="SMART" id="SM01332">
    <property type="entry name" value="Cyclin_C"/>
    <property type="match status" value="1"/>
</dbReference>
<dbReference type="OrthoDB" id="5590282at2759"/>
<protein>
    <submittedName>
        <fullName evidence="9">G2/mitotic-specific cyclin-B3</fullName>
    </submittedName>
</protein>
<feature type="domain" description="Cyclin-like" evidence="7">
    <location>
        <begin position="393"/>
        <end position="477"/>
    </location>
</feature>
<evidence type="ECO:0000259" key="7">
    <source>
        <dbReference type="SMART" id="SM00385"/>
    </source>
</evidence>
<dbReference type="PANTHER" id="PTHR10177">
    <property type="entry name" value="CYCLINS"/>
    <property type="match status" value="1"/>
</dbReference>
<keyword evidence="2" id="KW-0498">Mitosis</keyword>
<feature type="domain" description="Cyclin-like" evidence="7">
    <location>
        <begin position="490"/>
        <end position="571"/>
    </location>
</feature>
<keyword evidence="1" id="KW-0132">Cell division</keyword>
<dbReference type="FunFam" id="1.10.472.10:FF:000001">
    <property type="entry name" value="G2/mitotic-specific cyclin"/>
    <property type="match status" value="1"/>
</dbReference>
<sequence length="609" mass="69267">MAVEKKWTTLTEFFQINCKVNVHHDPILQTKKGGGSKRPFNILITPNPKRRAAFGPRDITNEFSVAKTHVHQPQKKAIRKSKIPLKVPDVTETKNQTSRNRKKTQTTKKQSKIPSLAKKNEQNLARCPQQTASLESSHARVTTATTTTRKWTSLKDFFEMNNKIHYDAVSKAQVGGFKRHVDNANDSNQKRRAAFGDITNALNEKSQQLKTDLKKSKLPLKAVVAPLKAVVATTSKPPQPKPAKEVKQKIRPDKKRLKQSKEVLELDENVIQLSQESRSLTSSQESTSSSLSSSQESTSSSVSLSSSLSSSKTSLDDIVEDLNATYTKEEVLASPPDGVDDVDKENIKDIAQVALYATFIFEYYKERELKFMVPTYMEKQTSLTNNMRAILVDWLVEVQENFELNHETLYLAVKLVDMYLTTKNVSKERLQLVGAAALFISCKFDERCPPMVADFLYICDDAYTKNDFLAMERSVLKTIGFDIGMPLSYRFLRRYAKCARASMETLTLARYILELSLMEYDFLKYRESEMASACLCLAFRMKKCGEWNRTLEYYTGYQAEQLLPLMQELNTMVDSPSRQLTTIKSKYSHRVFYEVAKLPALKSDELTTS</sequence>
<evidence type="ECO:0000256" key="5">
    <source>
        <dbReference type="RuleBase" id="RU000383"/>
    </source>
</evidence>
<dbReference type="Gene3D" id="1.10.472.10">
    <property type="entry name" value="Cyclin-like"/>
    <property type="match status" value="2"/>
</dbReference>
<keyword evidence="4" id="KW-0131">Cell cycle</keyword>
<dbReference type="EMBL" id="NEDP02076663">
    <property type="protein sequence ID" value="OWF36197.1"/>
    <property type="molecule type" value="Genomic_DNA"/>
</dbReference>
<dbReference type="InterPro" id="IPR006671">
    <property type="entry name" value="Cyclin_N"/>
</dbReference>
<dbReference type="GO" id="GO:0016538">
    <property type="term" value="F:cyclin-dependent protein serine/threonine kinase regulator activity"/>
    <property type="evidence" value="ECO:0007669"/>
    <property type="project" value="InterPro"/>
</dbReference>
<evidence type="ECO:0000256" key="6">
    <source>
        <dbReference type="SAM" id="MobiDB-lite"/>
    </source>
</evidence>
<comment type="similarity">
    <text evidence="5">Belongs to the cyclin family.</text>
</comment>
<dbReference type="SMART" id="SM00385">
    <property type="entry name" value="CYCLIN"/>
    <property type="match status" value="2"/>
</dbReference>
<evidence type="ECO:0000259" key="8">
    <source>
        <dbReference type="SMART" id="SM01332"/>
    </source>
</evidence>
<dbReference type="Pfam" id="PF02984">
    <property type="entry name" value="Cyclin_C"/>
    <property type="match status" value="1"/>
</dbReference>
<dbReference type="InterPro" id="IPR013763">
    <property type="entry name" value="Cyclin-like_dom"/>
</dbReference>
<evidence type="ECO:0000256" key="4">
    <source>
        <dbReference type="ARBA" id="ARBA00023306"/>
    </source>
</evidence>
<feature type="compositionally biased region" description="Basic and acidic residues" evidence="6">
    <location>
        <begin position="242"/>
        <end position="251"/>
    </location>
</feature>
<feature type="region of interest" description="Disordered" evidence="6">
    <location>
        <begin position="275"/>
        <end position="309"/>
    </location>
</feature>
<evidence type="ECO:0000256" key="3">
    <source>
        <dbReference type="ARBA" id="ARBA00023127"/>
    </source>
</evidence>
<gene>
    <name evidence="9" type="ORF">KP79_PYT03253</name>
</gene>
<evidence type="ECO:0000313" key="10">
    <source>
        <dbReference type="Proteomes" id="UP000242188"/>
    </source>
</evidence>
<dbReference type="InterPro" id="IPR036915">
    <property type="entry name" value="Cyclin-like_sf"/>
</dbReference>
<evidence type="ECO:0000256" key="1">
    <source>
        <dbReference type="ARBA" id="ARBA00022618"/>
    </source>
</evidence>
<reference evidence="9 10" key="1">
    <citation type="journal article" date="2017" name="Nat. Ecol. Evol.">
        <title>Scallop genome provides insights into evolution of bilaterian karyotype and development.</title>
        <authorList>
            <person name="Wang S."/>
            <person name="Zhang J."/>
            <person name="Jiao W."/>
            <person name="Li J."/>
            <person name="Xun X."/>
            <person name="Sun Y."/>
            <person name="Guo X."/>
            <person name="Huan P."/>
            <person name="Dong B."/>
            <person name="Zhang L."/>
            <person name="Hu X."/>
            <person name="Sun X."/>
            <person name="Wang J."/>
            <person name="Zhao C."/>
            <person name="Wang Y."/>
            <person name="Wang D."/>
            <person name="Huang X."/>
            <person name="Wang R."/>
            <person name="Lv J."/>
            <person name="Li Y."/>
            <person name="Zhang Z."/>
            <person name="Liu B."/>
            <person name="Lu W."/>
            <person name="Hui Y."/>
            <person name="Liang J."/>
            <person name="Zhou Z."/>
            <person name="Hou R."/>
            <person name="Li X."/>
            <person name="Liu Y."/>
            <person name="Li H."/>
            <person name="Ning X."/>
            <person name="Lin Y."/>
            <person name="Zhao L."/>
            <person name="Xing Q."/>
            <person name="Dou J."/>
            <person name="Li Y."/>
            <person name="Mao J."/>
            <person name="Guo H."/>
            <person name="Dou H."/>
            <person name="Li T."/>
            <person name="Mu C."/>
            <person name="Jiang W."/>
            <person name="Fu Q."/>
            <person name="Fu X."/>
            <person name="Miao Y."/>
            <person name="Liu J."/>
            <person name="Yu Q."/>
            <person name="Li R."/>
            <person name="Liao H."/>
            <person name="Li X."/>
            <person name="Kong Y."/>
            <person name="Jiang Z."/>
            <person name="Chourrout D."/>
            <person name="Li R."/>
            <person name="Bao Z."/>
        </authorList>
    </citation>
    <scope>NUCLEOTIDE SEQUENCE [LARGE SCALE GENOMIC DNA]</scope>
    <source>
        <strain evidence="9 10">PY_sf001</strain>
    </source>
</reference>
<proteinExistence type="inferred from homology"/>
<feature type="region of interest" description="Disordered" evidence="6">
    <location>
        <begin position="233"/>
        <end position="261"/>
    </location>
</feature>
<dbReference type="Proteomes" id="UP000242188">
    <property type="component" value="Unassembled WGS sequence"/>
</dbReference>
<feature type="compositionally biased region" description="Basic residues" evidence="6">
    <location>
        <begin position="99"/>
        <end position="111"/>
    </location>
</feature>
<dbReference type="Pfam" id="PF00134">
    <property type="entry name" value="Cyclin_N"/>
    <property type="match status" value="1"/>
</dbReference>
<evidence type="ECO:0000256" key="2">
    <source>
        <dbReference type="ARBA" id="ARBA00022776"/>
    </source>
</evidence>
<evidence type="ECO:0000313" key="9">
    <source>
        <dbReference type="EMBL" id="OWF36197.1"/>
    </source>
</evidence>
<dbReference type="AlphaFoldDB" id="A0A210PI97"/>
<feature type="domain" description="Cyclin C-terminal" evidence="8">
    <location>
        <begin position="486"/>
        <end position="601"/>
    </location>
</feature>
<feature type="region of interest" description="Disordered" evidence="6">
    <location>
        <begin position="87"/>
        <end position="146"/>
    </location>
</feature>
<dbReference type="InterPro" id="IPR039361">
    <property type="entry name" value="Cyclin"/>
</dbReference>
<dbReference type="STRING" id="6573.A0A210PI97"/>
<dbReference type="InterPro" id="IPR004367">
    <property type="entry name" value="Cyclin_C-dom"/>
</dbReference>
<organism evidence="9 10">
    <name type="scientific">Mizuhopecten yessoensis</name>
    <name type="common">Japanese scallop</name>
    <name type="synonym">Patinopecten yessoensis</name>
    <dbReference type="NCBI Taxonomy" id="6573"/>
    <lineage>
        <taxon>Eukaryota</taxon>
        <taxon>Metazoa</taxon>
        <taxon>Spiralia</taxon>
        <taxon>Lophotrochozoa</taxon>
        <taxon>Mollusca</taxon>
        <taxon>Bivalvia</taxon>
        <taxon>Autobranchia</taxon>
        <taxon>Pteriomorphia</taxon>
        <taxon>Pectinida</taxon>
        <taxon>Pectinoidea</taxon>
        <taxon>Pectinidae</taxon>
        <taxon>Mizuhopecten</taxon>
    </lineage>
</organism>
<keyword evidence="10" id="KW-1185">Reference proteome</keyword>
<dbReference type="GO" id="GO:0044772">
    <property type="term" value="P:mitotic cell cycle phase transition"/>
    <property type="evidence" value="ECO:0007669"/>
    <property type="project" value="InterPro"/>
</dbReference>
<dbReference type="GO" id="GO:0051301">
    <property type="term" value="P:cell division"/>
    <property type="evidence" value="ECO:0007669"/>
    <property type="project" value="UniProtKB-KW"/>
</dbReference>